<dbReference type="InterPro" id="IPR037401">
    <property type="entry name" value="SnoaL-like"/>
</dbReference>
<dbReference type="RefSeq" id="WP_110253497.1">
    <property type="nucleotide sequence ID" value="NZ_QJKB01000001.1"/>
</dbReference>
<dbReference type="Pfam" id="PF12680">
    <property type="entry name" value="SnoaL_2"/>
    <property type="match status" value="1"/>
</dbReference>
<reference evidence="2 3" key="1">
    <citation type="submission" date="2018-05" db="EMBL/GenBank/DDBJ databases">
        <title>Genomic Encyclopedia of Type Strains, Phase IV (KMG-IV): sequencing the most valuable type-strain genomes for metagenomic binning, comparative biology and taxonomic classification.</title>
        <authorList>
            <person name="Goeker M."/>
        </authorList>
    </citation>
    <scope>NUCLEOTIDE SEQUENCE [LARGE SCALE GENOMIC DNA]</scope>
    <source>
        <strain evidence="2 3">DSM 19792</strain>
    </source>
</reference>
<dbReference type="OrthoDB" id="2988503at2"/>
<dbReference type="GO" id="GO:0016853">
    <property type="term" value="F:isomerase activity"/>
    <property type="evidence" value="ECO:0007669"/>
    <property type="project" value="UniProtKB-KW"/>
</dbReference>
<dbReference type="SUPFAM" id="SSF54427">
    <property type="entry name" value="NTF2-like"/>
    <property type="match status" value="1"/>
</dbReference>
<keyword evidence="3" id="KW-1185">Reference proteome</keyword>
<dbReference type="AlphaFoldDB" id="A0A318JEZ5"/>
<dbReference type="InterPro" id="IPR032710">
    <property type="entry name" value="NTF2-like_dom_sf"/>
</dbReference>
<accession>A0A318JEZ5</accession>
<keyword evidence="2" id="KW-0413">Isomerase</keyword>
<evidence type="ECO:0000313" key="3">
    <source>
        <dbReference type="Proteomes" id="UP000247792"/>
    </source>
</evidence>
<evidence type="ECO:0000313" key="2">
    <source>
        <dbReference type="EMBL" id="PXX47087.1"/>
    </source>
</evidence>
<sequence length="162" mass="18523">MYAYIVENKLRKTFAAINAGDVSLMLDNLTDDFVYRFEGDSPISGLRNSRASMALWWQRLYRLFPGLQFEIKEVAVIGPPWNTRIHAVLDFIVPHQPDGPYKNVVMQFMRMRWGKITYIHTLEDTQRCGRYLAWSAAQGCAEALASPITDQPWPGPGPFLQA</sequence>
<feature type="domain" description="SnoaL-like" evidence="1">
    <location>
        <begin position="11"/>
        <end position="118"/>
    </location>
</feature>
<name>A0A318JEZ5_9BURK</name>
<dbReference type="EMBL" id="QJKB01000001">
    <property type="protein sequence ID" value="PXX47087.1"/>
    <property type="molecule type" value="Genomic_DNA"/>
</dbReference>
<dbReference type="Proteomes" id="UP000247792">
    <property type="component" value="Unassembled WGS sequence"/>
</dbReference>
<proteinExistence type="predicted"/>
<organism evidence="2 3">
    <name type="scientific">Undibacterium pigrum</name>
    <dbReference type="NCBI Taxonomy" id="401470"/>
    <lineage>
        <taxon>Bacteria</taxon>
        <taxon>Pseudomonadati</taxon>
        <taxon>Pseudomonadota</taxon>
        <taxon>Betaproteobacteria</taxon>
        <taxon>Burkholderiales</taxon>
        <taxon>Oxalobacteraceae</taxon>
        <taxon>Undibacterium</taxon>
    </lineage>
</organism>
<dbReference type="Gene3D" id="3.10.450.50">
    <property type="match status" value="1"/>
</dbReference>
<gene>
    <name evidence="2" type="ORF">DFR42_101663</name>
</gene>
<evidence type="ECO:0000259" key="1">
    <source>
        <dbReference type="Pfam" id="PF12680"/>
    </source>
</evidence>
<protein>
    <submittedName>
        <fullName evidence="2">Ketosteroid isomerase-like protein</fullName>
    </submittedName>
</protein>
<comment type="caution">
    <text evidence="2">The sequence shown here is derived from an EMBL/GenBank/DDBJ whole genome shotgun (WGS) entry which is preliminary data.</text>
</comment>